<dbReference type="AlphaFoldDB" id="A0A3P3U8N7"/>
<sequence>MATILEEAVLFLMPSAALVLSIKNSGTLCSYFPDLSMIITLSGILCPYFSMNGAKGGQFSAI</sequence>
<dbReference type="Proteomes" id="UP000267017">
    <property type="component" value="Unassembled WGS sequence"/>
</dbReference>
<accession>A0A3P3U8N7</accession>
<proteinExistence type="predicted"/>
<keyword evidence="2" id="KW-1185">Reference proteome</keyword>
<evidence type="ECO:0000313" key="1">
    <source>
        <dbReference type="EMBL" id="RRJ66544.1"/>
    </source>
</evidence>
<protein>
    <submittedName>
        <fullName evidence="1">Uncharacterized protein</fullName>
    </submittedName>
</protein>
<reference evidence="1 2" key="1">
    <citation type="submission" date="2018-11" db="EMBL/GenBank/DDBJ databases">
        <title>Genome sequencing of Paenibacillus sp. KCOM 3021 (= ChDC PVNT-B20).</title>
        <authorList>
            <person name="Kook J.-K."/>
            <person name="Park S.-N."/>
            <person name="Lim Y.K."/>
        </authorList>
    </citation>
    <scope>NUCLEOTIDE SEQUENCE [LARGE SCALE GENOMIC DNA]</scope>
    <source>
        <strain evidence="1 2">KCOM 3021</strain>
    </source>
</reference>
<gene>
    <name evidence="1" type="ORF">EHV15_29190</name>
</gene>
<evidence type="ECO:0000313" key="2">
    <source>
        <dbReference type="Proteomes" id="UP000267017"/>
    </source>
</evidence>
<dbReference type="RefSeq" id="WP_128634323.1">
    <property type="nucleotide sequence ID" value="NZ_RRCN01000001.1"/>
</dbReference>
<comment type="caution">
    <text evidence="1">The sequence shown here is derived from an EMBL/GenBank/DDBJ whole genome shotgun (WGS) entry which is preliminary data.</text>
</comment>
<dbReference type="EMBL" id="RRCN01000001">
    <property type="protein sequence ID" value="RRJ66544.1"/>
    <property type="molecule type" value="Genomic_DNA"/>
</dbReference>
<name>A0A3P3U8N7_9BACL</name>
<organism evidence="1 2">
    <name type="scientific">Paenibacillus oralis</name>
    <dbReference type="NCBI Taxonomy" id="2490856"/>
    <lineage>
        <taxon>Bacteria</taxon>
        <taxon>Bacillati</taxon>
        <taxon>Bacillota</taxon>
        <taxon>Bacilli</taxon>
        <taxon>Bacillales</taxon>
        <taxon>Paenibacillaceae</taxon>
        <taxon>Paenibacillus</taxon>
    </lineage>
</organism>